<dbReference type="EMBL" id="KE747810">
    <property type="protein sequence ID" value="RMZ67407.1"/>
    <property type="molecule type" value="Genomic_DNA"/>
</dbReference>
<proteinExistence type="predicted"/>
<organism evidence="1 2">
    <name type="scientific">Pyrenophora seminiperda CCB06</name>
    <dbReference type="NCBI Taxonomy" id="1302712"/>
    <lineage>
        <taxon>Eukaryota</taxon>
        <taxon>Fungi</taxon>
        <taxon>Dikarya</taxon>
        <taxon>Ascomycota</taxon>
        <taxon>Pezizomycotina</taxon>
        <taxon>Dothideomycetes</taxon>
        <taxon>Pleosporomycetidae</taxon>
        <taxon>Pleosporales</taxon>
        <taxon>Pleosporineae</taxon>
        <taxon>Pleosporaceae</taxon>
        <taxon>Pyrenophora</taxon>
    </lineage>
</organism>
<dbReference type="OrthoDB" id="3658469at2759"/>
<accession>A0A3M7LYQ1</accession>
<sequence>MTIAAIVQSTKRRRKTNMCKNGDILYSTKKMRQHAAIQQAIIQYDDPIVGRPTYQIDHTHTGQPQIKEIAYDIYSRLPRELRNRIYTFCVEGSYDNDVIVRRTAIDHAHCFTYLTREPCGQYSYQWVEDPMSACLDGETLGGHVAREMLESYYWTRTFKFDHNELCLLGPFLQTDGFGLGIIPAHYVRRLRIQIRPLDFAFLLPAQRRFEEEQCYKAVESLTAIRTTRTNILVEFNVAQGSLSDTDYKAFSNEAAKFTLKIRSLAESLKKQGLQVIQTIRT</sequence>
<reference evidence="1 2" key="1">
    <citation type="journal article" date="2014" name="PLoS ONE">
        <title>De novo Genome Assembly of the Fungal Plant Pathogen Pyrenophora semeniperda.</title>
        <authorList>
            <person name="Soliai M.M."/>
            <person name="Meyer S.E."/>
            <person name="Udall J.A."/>
            <person name="Elzinga D.E."/>
            <person name="Hermansen R.A."/>
            <person name="Bodily P.M."/>
            <person name="Hart A.A."/>
            <person name="Coleman C.E."/>
        </authorList>
    </citation>
    <scope>NUCLEOTIDE SEQUENCE [LARGE SCALE GENOMIC DNA]</scope>
    <source>
        <strain evidence="1 2">CCB06</strain>
        <tissue evidence="1">Mycelium</tissue>
    </source>
</reference>
<protein>
    <submittedName>
        <fullName evidence="1">Uncharacterized protein</fullName>
    </submittedName>
</protein>
<keyword evidence="2" id="KW-1185">Reference proteome</keyword>
<evidence type="ECO:0000313" key="1">
    <source>
        <dbReference type="EMBL" id="RMZ67407.1"/>
    </source>
</evidence>
<dbReference type="Proteomes" id="UP000265663">
    <property type="component" value="Unassembled WGS sequence"/>
</dbReference>
<name>A0A3M7LYQ1_9PLEO</name>
<gene>
    <name evidence="1" type="ORF">GMOD_00001324</name>
</gene>
<dbReference type="AlphaFoldDB" id="A0A3M7LYQ1"/>
<evidence type="ECO:0000313" key="2">
    <source>
        <dbReference type="Proteomes" id="UP000265663"/>
    </source>
</evidence>